<feature type="region of interest" description="Disordered" evidence="1">
    <location>
        <begin position="1"/>
        <end position="35"/>
    </location>
</feature>
<gene>
    <name evidence="2" type="ORF">Tci_900085</name>
</gene>
<sequence length="35" mass="3800">EVDAFLAIEDDPTSPEVDQSYLDPGGHTSLRSIPQ</sequence>
<name>A0A699V419_TANCI</name>
<evidence type="ECO:0000313" key="2">
    <source>
        <dbReference type="EMBL" id="GFD28116.1"/>
    </source>
</evidence>
<reference evidence="2" key="1">
    <citation type="journal article" date="2019" name="Sci. Rep.">
        <title>Draft genome of Tanacetum cinerariifolium, the natural source of mosquito coil.</title>
        <authorList>
            <person name="Yamashiro T."/>
            <person name="Shiraishi A."/>
            <person name="Satake H."/>
            <person name="Nakayama K."/>
        </authorList>
    </citation>
    <scope>NUCLEOTIDE SEQUENCE</scope>
</reference>
<organism evidence="2">
    <name type="scientific">Tanacetum cinerariifolium</name>
    <name type="common">Dalmatian daisy</name>
    <name type="synonym">Chrysanthemum cinerariifolium</name>
    <dbReference type="NCBI Taxonomy" id="118510"/>
    <lineage>
        <taxon>Eukaryota</taxon>
        <taxon>Viridiplantae</taxon>
        <taxon>Streptophyta</taxon>
        <taxon>Embryophyta</taxon>
        <taxon>Tracheophyta</taxon>
        <taxon>Spermatophyta</taxon>
        <taxon>Magnoliopsida</taxon>
        <taxon>eudicotyledons</taxon>
        <taxon>Gunneridae</taxon>
        <taxon>Pentapetalae</taxon>
        <taxon>asterids</taxon>
        <taxon>campanulids</taxon>
        <taxon>Asterales</taxon>
        <taxon>Asteraceae</taxon>
        <taxon>Asteroideae</taxon>
        <taxon>Anthemideae</taxon>
        <taxon>Anthemidinae</taxon>
        <taxon>Tanacetum</taxon>
    </lineage>
</organism>
<feature type="non-terminal residue" evidence="2">
    <location>
        <position position="1"/>
    </location>
</feature>
<feature type="compositionally biased region" description="Acidic residues" evidence="1">
    <location>
        <begin position="1"/>
        <end position="13"/>
    </location>
</feature>
<accession>A0A699V419</accession>
<proteinExistence type="predicted"/>
<comment type="caution">
    <text evidence="2">The sequence shown here is derived from an EMBL/GenBank/DDBJ whole genome shotgun (WGS) entry which is preliminary data.</text>
</comment>
<dbReference type="EMBL" id="BKCJ011382473">
    <property type="protein sequence ID" value="GFD28116.1"/>
    <property type="molecule type" value="Genomic_DNA"/>
</dbReference>
<dbReference type="AlphaFoldDB" id="A0A699V419"/>
<protein>
    <submittedName>
        <fullName evidence="2">Uncharacterized protein</fullName>
    </submittedName>
</protein>
<evidence type="ECO:0000256" key="1">
    <source>
        <dbReference type="SAM" id="MobiDB-lite"/>
    </source>
</evidence>